<accession>A0A0E9R3R2</accession>
<sequence length="50" mass="5874">MSMKIEPQKILCHRVKISTPPRHKANNNLTYLAKFSRESVKTREINNHVN</sequence>
<dbReference type="AlphaFoldDB" id="A0A0E9R3R2"/>
<organism evidence="1">
    <name type="scientific">Anguilla anguilla</name>
    <name type="common">European freshwater eel</name>
    <name type="synonym">Muraena anguilla</name>
    <dbReference type="NCBI Taxonomy" id="7936"/>
    <lineage>
        <taxon>Eukaryota</taxon>
        <taxon>Metazoa</taxon>
        <taxon>Chordata</taxon>
        <taxon>Craniata</taxon>
        <taxon>Vertebrata</taxon>
        <taxon>Euteleostomi</taxon>
        <taxon>Actinopterygii</taxon>
        <taxon>Neopterygii</taxon>
        <taxon>Teleostei</taxon>
        <taxon>Anguilliformes</taxon>
        <taxon>Anguillidae</taxon>
        <taxon>Anguilla</taxon>
    </lineage>
</organism>
<reference evidence="1" key="2">
    <citation type="journal article" date="2015" name="Fish Shellfish Immunol.">
        <title>Early steps in the European eel (Anguilla anguilla)-Vibrio vulnificus interaction in the gills: Role of the RtxA13 toxin.</title>
        <authorList>
            <person name="Callol A."/>
            <person name="Pajuelo D."/>
            <person name="Ebbesson L."/>
            <person name="Teles M."/>
            <person name="MacKenzie S."/>
            <person name="Amaro C."/>
        </authorList>
    </citation>
    <scope>NUCLEOTIDE SEQUENCE</scope>
</reference>
<name>A0A0E9R3R2_ANGAN</name>
<protein>
    <submittedName>
        <fullName evidence="1">Uncharacterized protein</fullName>
    </submittedName>
</protein>
<dbReference type="EMBL" id="GBXM01085589">
    <property type="protein sequence ID" value="JAH22988.1"/>
    <property type="molecule type" value="Transcribed_RNA"/>
</dbReference>
<reference evidence="1" key="1">
    <citation type="submission" date="2014-11" db="EMBL/GenBank/DDBJ databases">
        <authorList>
            <person name="Amaro Gonzalez C."/>
        </authorList>
    </citation>
    <scope>NUCLEOTIDE SEQUENCE</scope>
</reference>
<evidence type="ECO:0000313" key="1">
    <source>
        <dbReference type="EMBL" id="JAH22988.1"/>
    </source>
</evidence>
<proteinExistence type="predicted"/>